<accession>A0A428PST9</accession>
<name>A0A428PST9_9HYPO</name>
<reference evidence="1 2" key="1">
    <citation type="submission" date="2017-06" db="EMBL/GenBank/DDBJ databases">
        <title>Comparative genomic analysis of Ambrosia Fusariam Clade fungi.</title>
        <authorList>
            <person name="Stajich J.E."/>
            <person name="Carrillo J."/>
            <person name="Kijimoto T."/>
            <person name="Eskalen A."/>
            <person name="O'Donnell K."/>
            <person name="Kasson M."/>
        </authorList>
    </citation>
    <scope>NUCLEOTIDE SEQUENCE [LARGE SCALE GENOMIC DNA]</scope>
    <source>
        <strain evidence="1 2">NRRL62606</strain>
    </source>
</reference>
<protein>
    <submittedName>
        <fullName evidence="1">Uncharacterized protein</fullName>
    </submittedName>
</protein>
<gene>
    <name evidence="1" type="ORF">CEP51_014451</name>
</gene>
<keyword evidence="2" id="KW-1185">Reference proteome</keyword>
<dbReference type="AlphaFoldDB" id="A0A428PST9"/>
<comment type="caution">
    <text evidence="1">The sequence shown here is derived from an EMBL/GenBank/DDBJ whole genome shotgun (WGS) entry which is preliminary data.</text>
</comment>
<dbReference type="Proteomes" id="UP000287972">
    <property type="component" value="Unassembled WGS sequence"/>
</dbReference>
<dbReference type="EMBL" id="NKCL01000675">
    <property type="protein sequence ID" value="RSL56080.1"/>
    <property type="molecule type" value="Genomic_DNA"/>
</dbReference>
<sequence>MTTGTIECDVCLQAIPPTKISGHILLHMSQIIQLCKSLPRTGTDSNEDLRSYDDDIDDADSHCDATDQEPSKDRSDLQITATRRMFKCPAYYEIKKTCDKCFHEFSKASKYVWHRCGPDAASCQESYKSRWQSLRKEVGRALDQACGVVEPRRSRQVLRTEPPKRRKTEHLGQCSMDAATIITPLLSQDSRPAVEREAFPSNAALQLIPNTSLPQAEDSVQPNDPVAIGANFPQACDATDYSSTWCVSSSEAPIIWDDWNWLGGESWVSESAI</sequence>
<organism evidence="1 2">
    <name type="scientific">Fusarium floridanum</name>
    <dbReference type="NCBI Taxonomy" id="1325733"/>
    <lineage>
        <taxon>Eukaryota</taxon>
        <taxon>Fungi</taxon>
        <taxon>Dikarya</taxon>
        <taxon>Ascomycota</taxon>
        <taxon>Pezizomycotina</taxon>
        <taxon>Sordariomycetes</taxon>
        <taxon>Hypocreomycetidae</taxon>
        <taxon>Hypocreales</taxon>
        <taxon>Nectriaceae</taxon>
        <taxon>Fusarium</taxon>
        <taxon>Fusarium solani species complex</taxon>
    </lineage>
</organism>
<evidence type="ECO:0000313" key="2">
    <source>
        <dbReference type="Proteomes" id="UP000287972"/>
    </source>
</evidence>
<proteinExistence type="predicted"/>
<evidence type="ECO:0000313" key="1">
    <source>
        <dbReference type="EMBL" id="RSL56080.1"/>
    </source>
</evidence>